<dbReference type="Proteomes" id="UP000214975">
    <property type="component" value="Chromosome"/>
</dbReference>
<comment type="catalytic activity">
    <reaction evidence="1">
        <text>ATP + protein L-histidine = ADP + protein N-phospho-L-histidine.</text>
        <dbReference type="EC" id="2.7.13.3"/>
    </reaction>
</comment>
<dbReference type="InterPro" id="IPR004358">
    <property type="entry name" value="Sig_transdc_His_kin-like_C"/>
</dbReference>
<dbReference type="InterPro" id="IPR035965">
    <property type="entry name" value="PAS-like_dom_sf"/>
</dbReference>
<accession>A0A223I1Z9</accession>
<reference evidence="9 10" key="1">
    <citation type="submission" date="2016-08" db="EMBL/GenBank/DDBJ databases">
        <title>A novel genetic cassette of butanologenic Thermoanaerobacterium thermosaccharolyticum that directly convert cellulose to butanol.</title>
        <authorList>
            <person name="Li T."/>
            <person name="He J."/>
        </authorList>
    </citation>
    <scope>NUCLEOTIDE SEQUENCE [LARGE SCALE GENOMIC DNA]</scope>
    <source>
        <strain evidence="9 10">TG57</strain>
    </source>
</reference>
<dbReference type="CDD" id="cd00082">
    <property type="entry name" value="HisKA"/>
    <property type="match status" value="1"/>
</dbReference>
<dbReference type="Pfam" id="PF00512">
    <property type="entry name" value="HisKA"/>
    <property type="match status" value="1"/>
</dbReference>
<dbReference type="Gene3D" id="6.10.340.10">
    <property type="match status" value="1"/>
</dbReference>
<dbReference type="InterPro" id="IPR003661">
    <property type="entry name" value="HisK_dim/P_dom"/>
</dbReference>
<dbReference type="GO" id="GO:0000155">
    <property type="term" value="F:phosphorelay sensor kinase activity"/>
    <property type="evidence" value="ECO:0007669"/>
    <property type="project" value="InterPro"/>
</dbReference>
<keyword evidence="8" id="KW-0472">Membrane</keyword>
<dbReference type="SUPFAM" id="SSF55785">
    <property type="entry name" value="PYP-like sensor domain (PAS domain)"/>
    <property type="match status" value="1"/>
</dbReference>
<dbReference type="SUPFAM" id="SSF55874">
    <property type="entry name" value="ATPase domain of HSP90 chaperone/DNA topoisomerase II/histidine kinase"/>
    <property type="match status" value="1"/>
</dbReference>
<evidence type="ECO:0000256" key="2">
    <source>
        <dbReference type="ARBA" id="ARBA00004370"/>
    </source>
</evidence>
<dbReference type="GO" id="GO:0005886">
    <property type="term" value="C:plasma membrane"/>
    <property type="evidence" value="ECO:0007669"/>
    <property type="project" value="TreeGrafter"/>
</dbReference>
<keyword evidence="6 9" id="KW-0418">Kinase</keyword>
<dbReference type="GO" id="GO:0004721">
    <property type="term" value="F:phosphoprotein phosphatase activity"/>
    <property type="evidence" value="ECO:0007669"/>
    <property type="project" value="TreeGrafter"/>
</dbReference>
<evidence type="ECO:0000256" key="7">
    <source>
        <dbReference type="ARBA" id="ARBA00023012"/>
    </source>
</evidence>
<evidence type="ECO:0000313" key="10">
    <source>
        <dbReference type="Proteomes" id="UP000214975"/>
    </source>
</evidence>
<dbReference type="Gene3D" id="3.30.450.20">
    <property type="entry name" value="PAS domain"/>
    <property type="match status" value="1"/>
</dbReference>
<evidence type="ECO:0000256" key="1">
    <source>
        <dbReference type="ARBA" id="ARBA00000085"/>
    </source>
</evidence>
<dbReference type="RefSeq" id="WP_094397883.1">
    <property type="nucleotide sequence ID" value="NZ_CP016893.1"/>
</dbReference>
<dbReference type="SUPFAM" id="SSF47384">
    <property type="entry name" value="Homodimeric domain of signal transducing histidine kinase"/>
    <property type="match status" value="1"/>
</dbReference>
<evidence type="ECO:0000313" key="9">
    <source>
        <dbReference type="EMBL" id="AST58738.1"/>
    </source>
</evidence>
<keyword evidence="5" id="KW-0808">Transferase</keyword>
<organism evidence="9 10">
    <name type="scientific">Thermoanaerobacterium thermosaccharolyticum</name>
    <name type="common">Clostridium thermosaccharolyticum</name>
    <dbReference type="NCBI Taxonomy" id="1517"/>
    <lineage>
        <taxon>Bacteria</taxon>
        <taxon>Bacillati</taxon>
        <taxon>Bacillota</taxon>
        <taxon>Clostridia</taxon>
        <taxon>Thermoanaerobacterales</taxon>
        <taxon>Thermoanaerobacteraceae</taxon>
        <taxon>Thermoanaerobacterium</taxon>
    </lineage>
</organism>
<dbReference type="NCBIfam" id="NF046044">
    <property type="entry name" value="PnpS"/>
    <property type="match status" value="1"/>
</dbReference>
<dbReference type="Gene3D" id="3.30.565.10">
    <property type="entry name" value="Histidine kinase-like ATPase, C-terminal domain"/>
    <property type="match status" value="1"/>
</dbReference>
<dbReference type="InterPro" id="IPR013767">
    <property type="entry name" value="PAS_fold"/>
</dbReference>
<dbReference type="SMART" id="SM00387">
    <property type="entry name" value="HATPase_c"/>
    <property type="match status" value="1"/>
</dbReference>
<dbReference type="FunFam" id="1.10.287.130:FF:000001">
    <property type="entry name" value="Two-component sensor histidine kinase"/>
    <property type="match status" value="1"/>
</dbReference>
<dbReference type="GO" id="GO:0016036">
    <property type="term" value="P:cellular response to phosphate starvation"/>
    <property type="evidence" value="ECO:0007669"/>
    <property type="project" value="TreeGrafter"/>
</dbReference>
<dbReference type="SMART" id="SM00388">
    <property type="entry name" value="HisKA"/>
    <property type="match status" value="1"/>
</dbReference>
<dbReference type="CDD" id="cd00130">
    <property type="entry name" value="PAS"/>
    <property type="match status" value="1"/>
</dbReference>
<dbReference type="FunFam" id="3.30.565.10:FF:000006">
    <property type="entry name" value="Sensor histidine kinase WalK"/>
    <property type="match status" value="1"/>
</dbReference>
<dbReference type="CDD" id="cd16922">
    <property type="entry name" value="HATPase_EvgS-ArcB-TorS-like"/>
    <property type="match status" value="1"/>
</dbReference>
<dbReference type="SMART" id="SM00091">
    <property type="entry name" value="PAS"/>
    <property type="match status" value="1"/>
</dbReference>
<protein>
    <recommendedName>
        <fullName evidence="3">histidine kinase</fullName>
        <ecNumber evidence="3">2.7.13.3</ecNumber>
    </recommendedName>
</protein>
<dbReference type="InterPro" id="IPR036890">
    <property type="entry name" value="HATPase_C_sf"/>
</dbReference>
<dbReference type="PRINTS" id="PR00344">
    <property type="entry name" value="BCTRLSENSOR"/>
</dbReference>
<dbReference type="EMBL" id="CP016893">
    <property type="protein sequence ID" value="AST58738.1"/>
    <property type="molecule type" value="Genomic_DNA"/>
</dbReference>
<dbReference type="PROSITE" id="PS50112">
    <property type="entry name" value="PAS"/>
    <property type="match status" value="1"/>
</dbReference>
<dbReference type="EC" id="2.7.13.3" evidence="3"/>
<dbReference type="Pfam" id="PF00989">
    <property type="entry name" value="PAS"/>
    <property type="match status" value="1"/>
</dbReference>
<dbReference type="PROSITE" id="PS50885">
    <property type="entry name" value="HAMP"/>
    <property type="match status" value="1"/>
</dbReference>
<dbReference type="Pfam" id="PF02518">
    <property type="entry name" value="HATPase_c"/>
    <property type="match status" value="1"/>
</dbReference>
<evidence type="ECO:0000256" key="8">
    <source>
        <dbReference type="ARBA" id="ARBA00023136"/>
    </source>
</evidence>
<dbReference type="InterPro" id="IPR003660">
    <property type="entry name" value="HAMP_dom"/>
</dbReference>
<dbReference type="PROSITE" id="PS50109">
    <property type="entry name" value="HIS_KIN"/>
    <property type="match status" value="1"/>
</dbReference>
<dbReference type="Gene3D" id="1.10.287.130">
    <property type="match status" value="1"/>
</dbReference>
<evidence type="ECO:0000256" key="5">
    <source>
        <dbReference type="ARBA" id="ARBA00022679"/>
    </source>
</evidence>
<dbReference type="CDD" id="cd06225">
    <property type="entry name" value="HAMP"/>
    <property type="match status" value="1"/>
</dbReference>
<dbReference type="NCBIfam" id="TIGR00229">
    <property type="entry name" value="sensory_box"/>
    <property type="match status" value="1"/>
</dbReference>
<dbReference type="InterPro" id="IPR050351">
    <property type="entry name" value="BphY/WalK/GraS-like"/>
</dbReference>
<dbReference type="SMART" id="SM00304">
    <property type="entry name" value="HAMP"/>
    <property type="match status" value="1"/>
</dbReference>
<sequence length="453" mass="51770">MLKKLYYSYFIISFVGILVTAFFFIEKITTLRFWFGILLGVIVSNFFGYRFIKRIVQPINEITDVAKEITKGNYEHRIEIKSIDEIGQLSSAINIMSDKLQETIDELYDRNAKLEAILKGLINGVIAFDENEKILLINDSARAILDIKESSVVGKHILDVVRNTKFHDILEKIIKNKGYNIDNLEINTFNKYLKIYSSPIVHQVTHKKLGFVVIINDITEVRKLEKIRSDFVANVSHELRTPLTSIRGFIETLREGAIDNVEERDKFLEIIEFEAERLTRLINDILTLSEIENLKEGFVKEDIAIDDEVNEIFYIMEKTANDKSIKLIKDLNCKGVVIKTSKDRLRQMIINLVDNGIKYTPEGGYVKVTTIDRKGDVVIEVKDSGIGISKENIPRLFERFYRVDKGRSRKLGGTGLGLAIVKHIVESMKGSISVESEVGKGTKFTIVLPKDQK</sequence>
<comment type="subcellular location">
    <subcellularLocation>
        <location evidence="2">Membrane</location>
    </subcellularLocation>
</comment>
<evidence type="ECO:0000256" key="6">
    <source>
        <dbReference type="ARBA" id="ARBA00022777"/>
    </source>
</evidence>
<dbReference type="InterPro" id="IPR036097">
    <property type="entry name" value="HisK_dim/P_sf"/>
</dbReference>
<evidence type="ECO:0000256" key="4">
    <source>
        <dbReference type="ARBA" id="ARBA00022553"/>
    </source>
</evidence>
<keyword evidence="4" id="KW-0597">Phosphoprotein</keyword>
<dbReference type="InterPro" id="IPR005467">
    <property type="entry name" value="His_kinase_dom"/>
</dbReference>
<dbReference type="PANTHER" id="PTHR45453">
    <property type="entry name" value="PHOSPHATE REGULON SENSOR PROTEIN PHOR"/>
    <property type="match status" value="1"/>
</dbReference>
<gene>
    <name evidence="9" type="ORF">Thert_02937</name>
</gene>
<name>A0A223I1Z9_THETR</name>
<evidence type="ECO:0000256" key="3">
    <source>
        <dbReference type="ARBA" id="ARBA00012438"/>
    </source>
</evidence>
<dbReference type="Pfam" id="PF00672">
    <property type="entry name" value="HAMP"/>
    <property type="match status" value="1"/>
</dbReference>
<dbReference type="AlphaFoldDB" id="A0A223I1Z9"/>
<keyword evidence="7" id="KW-0902">Two-component regulatory system</keyword>
<dbReference type="SUPFAM" id="SSF158472">
    <property type="entry name" value="HAMP domain-like"/>
    <property type="match status" value="1"/>
</dbReference>
<dbReference type="InterPro" id="IPR003594">
    <property type="entry name" value="HATPase_dom"/>
</dbReference>
<dbReference type="GO" id="GO:0006355">
    <property type="term" value="P:regulation of DNA-templated transcription"/>
    <property type="evidence" value="ECO:0007669"/>
    <property type="project" value="InterPro"/>
</dbReference>
<proteinExistence type="predicted"/>
<dbReference type="InterPro" id="IPR000014">
    <property type="entry name" value="PAS"/>
</dbReference>
<dbReference type="PANTHER" id="PTHR45453:SF1">
    <property type="entry name" value="PHOSPHATE REGULON SENSOR PROTEIN PHOR"/>
    <property type="match status" value="1"/>
</dbReference>